<keyword evidence="6 20" id="KW-0597">Phosphoprotein</keyword>
<dbReference type="EC" id="2.7.13.3" evidence="3"/>
<evidence type="ECO:0000256" key="16">
    <source>
        <dbReference type="ARBA" id="ARBA00023136"/>
    </source>
</evidence>
<evidence type="ECO:0000256" key="11">
    <source>
        <dbReference type="ARBA" id="ARBA00022777"/>
    </source>
</evidence>
<evidence type="ECO:0000259" key="25">
    <source>
        <dbReference type="PROSITE" id="PS50113"/>
    </source>
</evidence>
<dbReference type="InterPro" id="IPR036641">
    <property type="entry name" value="HPT_dom_sf"/>
</dbReference>
<proteinExistence type="predicted"/>
<feature type="coiled-coil region" evidence="21">
    <location>
        <begin position="490"/>
        <end position="517"/>
    </location>
</feature>
<dbReference type="PROSITE" id="PS50113">
    <property type="entry name" value="PAC"/>
    <property type="match status" value="1"/>
</dbReference>
<evidence type="ECO:0000256" key="2">
    <source>
        <dbReference type="ARBA" id="ARBA00004429"/>
    </source>
</evidence>
<dbReference type="Pfam" id="PF01627">
    <property type="entry name" value="Hpt"/>
    <property type="match status" value="1"/>
</dbReference>
<evidence type="ECO:0000256" key="8">
    <source>
        <dbReference type="ARBA" id="ARBA00022692"/>
    </source>
</evidence>
<dbReference type="InterPro" id="IPR004358">
    <property type="entry name" value="Sig_transdc_His_kin-like_C"/>
</dbReference>
<evidence type="ECO:0000256" key="9">
    <source>
        <dbReference type="ARBA" id="ARBA00022729"/>
    </source>
</evidence>
<dbReference type="InterPro" id="IPR036097">
    <property type="entry name" value="HisK_dim/P_sf"/>
</dbReference>
<dbReference type="RefSeq" id="WP_122172697.1">
    <property type="nucleotide sequence ID" value="NZ_LR025744.1"/>
</dbReference>
<dbReference type="PROSITE" id="PS50110">
    <property type="entry name" value="RESPONSE_REGULATORY"/>
    <property type="match status" value="1"/>
</dbReference>
<dbReference type="EMBL" id="LR025744">
    <property type="protein sequence ID" value="VBB16474.1"/>
    <property type="molecule type" value="Genomic_DNA"/>
</dbReference>
<keyword evidence="12" id="KW-0067">ATP-binding</keyword>
<keyword evidence="15" id="KW-0843">Virulence</keyword>
<evidence type="ECO:0000256" key="22">
    <source>
        <dbReference type="SAM" id="Phobius"/>
    </source>
</evidence>
<evidence type="ECO:0000256" key="5">
    <source>
        <dbReference type="ARBA" id="ARBA00022519"/>
    </source>
</evidence>
<keyword evidence="28" id="KW-1185">Reference proteome</keyword>
<dbReference type="InterPro" id="IPR011006">
    <property type="entry name" value="CheY-like_superfamily"/>
</dbReference>
<evidence type="ECO:0000256" key="18">
    <source>
        <dbReference type="ARBA" id="ARBA00070152"/>
    </source>
</evidence>
<dbReference type="FunFam" id="3.30.565.10:FF:000010">
    <property type="entry name" value="Sensor histidine kinase RcsC"/>
    <property type="match status" value="1"/>
</dbReference>
<dbReference type="GO" id="GO:0005886">
    <property type="term" value="C:plasma membrane"/>
    <property type="evidence" value="ECO:0007669"/>
    <property type="project" value="UniProtKB-SubCell"/>
</dbReference>
<dbReference type="SMART" id="SM00388">
    <property type="entry name" value="HisKA"/>
    <property type="match status" value="1"/>
</dbReference>
<dbReference type="Pfam" id="PF00072">
    <property type="entry name" value="Response_reg"/>
    <property type="match status" value="1"/>
</dbReference>
<dbReference type="Gene3D" id="3.40.50.2300">
    <property type="match status" value="1"/>
</dbReference>
<organism evidence="27 28">
    <name type="scientific">Burkholderia stabilis</name>
    <dbReference type="NCBI Taxonomy" id="95485"/>
    <lineage>
        <taxon>Bacteria</taxon>
        <taxon>Pseudomonadati</taxon>
        <taxon>Pseudomonadota</taxon>
        <taxon>Betaproteobacteria</taxon>
        <taxon>Burkholderiales</taxon>
        <taxon>Burkholderiaceae</taxon>
        <taxon>Burkholderia</taxon>
        <taxon>Burkholderia cepacia complex</taxon>
    </lineage>
</organism>
<dbReference type="SMART" id="SM00448">
    <property type="entry name" value="REC"/>
    <property type="match status" value="1"/>
</dbReference>
<dbReference type="CDD" id="cd00082">
    <property type="entry name" value="HisKA"/>
    <property type="match status" value="1"/>
</dbReference>
<dbReference type="InterPro" id="IPR008207">
    <property type="entry name" value="Sig_transdc_His_kin_Hpt_dom"/>
</dbReference>
<dbReference type="AlphaFoldDB" id="A0AAJ5T8C4"/>
<dbReference type="SUPFAM" id="SSF52172">
    <property type="entry name" value="CheY-like"/>
    <property type="match status" value="1"/>
</dbReference>
<dbReference type="PANTHER" id="PTHR43047">
    <property type="entry name" value="TWO-COMPONENT HISTIDINE PROTEIN KINASE"/>
    <property type="match status" value="1"/>
</dbReference>
<keyword evidence="13 22" id="KW-1133">Transmembrane helix</keyword>
<keyword evidence="16 22" id="KW-0472">Membrane</keyword>
<keyword evidence="21" id="KW-0175">Coiled coil</keyword>
<feature type="domain" description="Response regulatory" evidence="24">
    <location>
        <begin position="768"/>
        <end position="882"/>
    </location>
</feature>
<evidence type="ECO:0000256" key="14">
    <source>
        <dbReference type="ARBA" id="ARBA00023012"/>
    </source>
</evidence>
<dbReference type="CDD" id="cd16922">
    <property type="entry name" value="HATPase_EvgS-ArcB-TorS-like"/>
    <property type="match status" value="1"/>
</dbReference>
<evidence type="ECO:0000256" key="15">
    <source>
        <dbReference type="ARBA" id="ARBA00023026"/>
    </source>
</evidence>
<evidence type="ECO:0000256" key="17">
    <source>
        <dbReference type="ARBA" id="ARBA00058004"/>
    </source>
</evidence>
<feature type="domain" description="HPt" evidence="26">
    <location>
        <begin position="900"/>
        <end position="990"/>
    </location>
</feature>
<keyword evidence="4" id="KW-1003">Cell membrane</keyword>
<evidence type="ECO:0000313" key="28">
    <source>
        <dbReference type="Proteomes" id="UP000268684"/>
    </source>
</evidence>
<dbReference type="SMART" id="SM00387">
    <property type="entry name" value="HATPase_c"/>
    <property type="match status" value="1"/>
</dbReference>
<dbReference type="GO" id="GO:0005524">
    <property type="term" value="F:ATP binding"/>
    <property type="evidence" value="ECO:0007669"/>
    <property type="project" value="UniProtKB-KW"/>
</dbReference>
<feature type="domain" description="PAC" evidence="25">
    <location>
        <begin position="449"/>
        <end position="499"/>
    </location>
</feature>
<comment type="catalytic activity">
    <reaction evidence="1">
        <text>ATP + protein L-histidine = ADP + protein N-phospho-L-histidine.</text>
        <dbReference type="EC" id="2.7.13.3"/>
    </reaction>
</comment>
<dbReference type="InterPro" id="IPR003594">
    <property type="entry name" value="HATPase_dom"/>
</dbReference>
<gene>
    <name evidence="27" type="ORF">BSTAB16_6679</name>
</gene>
<evidence type="ECO:0000256" key="10">
    <source>
        <dbReference type="ARBA" id="ARBA00022741"/>
    </source>
</evidence>
<dbReference type="SUPFAM" id="SSF47384">
    <property type="entry name" value="Homodimeric domain of signal transducing histidine kinase"/>
    <property type="match status" value="1"/>
</dbReference>
<keyword evidence="11 27" id="KW-0418">Kinase</keyword>
<name>A0AAJ5T8C4_9BURK</name>
<keyword evidence="10" id="KW-0547">Nucleotide-binding</keyword>
<dbReference type="InterPro" id="IPR003661">
    <property type="entry name" value="HisK_dim/P_dom"/>
</dbReference>
<keyword evidence="9" id="KW-0732">Signal</keyword>
<keyword evidence="7" id="KW-0808">Transferase</keyword>
<keyword evidence="5" id="KW-0997">Cell inner membrane</keyword>
<dbReference type="InterPro" id="IPR035965">
    <property type="entry name" value="PAS-like_dom_sf"/>
</dbReference>
<feature type="modified residue" description="4-aspartylphosphate" evidence="20">
    <location>
        <position position="817"/>
    </location>
</feature>
<feature type="transmembrane region" description="Helical" evidence="22">
    <location>
        <begin position="20"/>
        <end position="44"/>
    </location>
</feature>
<dbReference type="SUPFAM" id="SSF55785">
    <property type="entry name" value="PYP-like sensor domain (PAS domain)"/>
    <property type="match status" value="1"/>
</dbReference>
<dbReference type="InterPro" id="IPR005467">
    <property type="entry name" value="His_kinase_dom"/>
</dbReference>
<evidence type="ECO:0000256" key="4">
    <source>
        <dbReference type="ARBA" id="ARBA00022475"/>
    </source>
</evidence>
<accession>A0AAJ5T8C4</accession>
<sequence>MPSFPPPTVLSTMRRYQRSALFGGGIVLTVLALVTFGIAVASIVHVHLASERRALAVEGLKLASESVVAERVLRSTVYFAELVWAQRETASGAEVARFRANGGQMQVRRGSGLQSMLFVSPSPAAPVPALGRFIALTGHLSATMAAITSEQHYDLSAYLYTPSHDLIVASPAPWPDQARIDASLADRAALFDALTQTGGKSIAPGTVTDPRNGLRAVRWVEPSRSPLTGILSIRLTINAVDTNETPFAVFVSEIPVDLMLRSVSADGFDGTFVVTNREGVPITTSAGDTVRPDVLAAAREVAGASGVVARQASNGVFTASGPFGMTGWRLVYAYTWRDMVAGIWPQVRLTAALAAGLIGALWVLLLWFNRRVFGPLLEQSARVVETEHLNRMLIETAPIGLGVIDAGTGQPMIFSPATTDVAERVVTRTDSLFGDIARRYVKRSDAGVVHDDLTLTTHDGDRIDLAISLAPAHYRKTSVLIAAFTDITDKKRTEQALREAKRAADDARHAADDANRAKSAFLSMMSHEIRTPLNAILGNLELMQRMTLPAAAGERLKVVGSSSNALLGIINDVLDFSKIEAGQVSIESIPFDPAAVVRDVAAIFAPVAGAKGLQFDCIVDDSLGTRYLGDPMRVRQIASNLLSNAIKFTDAGDVLIEVYAKTDGAGQPAIAIGVDDTGIGMSDAQQRKLFEPFTQADSTITRRFGGSGLGLALCRRLVDLMGGAIDVSSAPGEGSQFVVTLPFPPTDAPLPADDAAPAARDAALDGLHILAVDDQPSNRELIRMQLEAIGCRVELAESGDEALHRLNAQPFDLLLTDLNMPGIDGYVLARSLRAQGATLPIVALTAHAEIDEHRRCKAVGIDAVLVKPVLLPALDAMLRRLLRADAPPAARTGDGDSIGEGPLPDKVHTALSRSTSDLLASLRDALAGSDRDAVLSDLHTLRGMFAMIREHSVAEACAEMERQVRRGELPAVAAGFDELARLARQTLDRRRGGPAFAREPAAE</sequence>
<evidence type="ECO:0000256" key="3">
    <source>
        <dbReference type="ARBA" id="ARBA00012438"/>
    </source>
</evidence>
<evidence type="ECO:0000256" key="20">
    <source>
        <dbReference type="PROSITE-ProRule" id="PRU00169"/>
    </source>
</evidence>
<evidence type="ECO:0000256" key="21">
    <source>
        <dbReference type="SAM" id="Coils"/>
    </source>
</evidence>
<comment type="subcellular location">
    <subcellularLocation>
        <location evidence="2">Cell inner membrane</location>
        <topology evidence="2">Multi-pass membrane protein</topology>
    </subcellularLocation>
</comment>
<evidence type="ECO:0000256" key="12">
    <source>
        <dbReference type="ARBA" id="ARBA00022840"/>
    </source>
</evidence>
<dbReference type="SUPFAM" id="SSF47226">
    <property type="entry name" value="Histidine-containing phosphotransfer domain, HPT domain"/>
    <property type="match status" value="1"/>
</dbReference>
<dbReference type="PROSITE" id="PS50894">
    <property type="entry name" value="HPT"/>
    <property type="match status" value="1"/>
</dbReference>
<keyword evidence="14" id="KW-0902">Two-component regulatory system</keyword>
<dbReference type="Gene3D" id="3.30.565.10">
    <property type="entry name" value="Histidine kinase-like ATPase, C-terminal domain"/>
    <property type="match status" value="1"/>
</dbReference>
<keyword evidence="8 22" id="KW-0812">Transmembrane</keyword>
<dbReference type="Gene3D" id="1.20.120.160">
    <property type="entry name" value="HPT domain"/>
    <property type="match status" value="1"/>
</dbReference>
<dbReference type="PROSITE" id="PS50109">
    <property type="entry name" value="HIS_KIN"/>
    <property type="match status" value="1"/>
</dbReference>
<evidence type="ECO:0000256" key="19">
    <source>
        <dbReference type="PROSITE-ProRule" id="PRU00110"/>
    </source>
</evidence>
<dbReference type="FunFam" id="1.10.287.130:FF:000004">
    <property type="entry name" value="Ethylene receptor 1"/>
    <property type="match status" value="1"/>
</dbReference>
<dbReference type="Proteomes" id="UP000268684">
    <property type="component" value="Chromosome III"/>
</dbReference>
<protein>
    <recommendedName>
        <fullName evidence="18">Virulence sensor protein BvgS</fullName>
        <ecNumber evidence="3">2.7.13.3</ecNumber>
    </recommendedName>
</protein>
<evidence type="ECO:0000256" key="13">
    <source>
        <dbReference type="ARBA" id="ARBA00022989"/>
    </source>
</evidence>
<dbReference type="InterPro" id="IPR000700">
    <property type="entry name" value="PAS-assoc_C"/>
</dbReference>
<dbReference type="SUPFAM" id="SSF55874">
    <property type="entry name" value="ATPase domain of HSP90 chaperone/DNA topoisomerase II/histidine kinase"/>
    <property type="match status" value="1"/>
</dbReference>
<evidence type="ECO:0000256" key="1">
    <source>
        <dbReference type="ARBA" id="ARBA00000085"/>
    </source>
</evidence>
<evidence type="ECO:0000259" key="24">
    <source>
        <dbReference type="PROSITE" id="PS50110"/>
    </source>
</evidence>
<evidence type="ECO:0000256" key="6">
    <source>
        <dbReference type="ARBA" id="ARBA00022553"/>
    </source>
</evidence>
<dbReference type="PANTHER" id="PTHR43047:SF64">
    <property type="entry name" value="HISTIDINE KINASE CONTAINING CHEY-HOMOLOGOUS RECEIVER DOMAIN AND PAS DOMAIN-RELATED"/>
    <property type="match status" value="1"/>
</dbReference>
<evidence type="ECO:0000259" key="26">
    <source>
        <dbReference type="PROSITE" id="PS50894"/>
    </source>
</evidence>
<evidence type="ECO:0000259" key="23">
    <source>
        <dbReference type="PROSITE" id="PS50109"/>
    </source>
</evidence>
<evidence type="ECO:0000313" key="27">
    <source>
        <dbReference type="EMBL" id="VBB16474.1"/>
    </source>
</evidence>
<dbReference type="InterPro" id="IPR001789">
    <property type="entry name" value="Sig_transdc_resp-reg_receiver"/>
</dbReference>
<dbReference type="InterPro" id="IPR036890">
    <property type="entry name" value="HATPase_C_sf"/>
</dbReference>
<feature type="modified residue" description="Phosphohistidine" evidence="19">
    <location>
        <position position="939"/>
    </location>
</feature>
<reference evidence="27 28" key="1">
    <citation type="submission" date="2017-11" db="EMBL/GenBank/DDBJ databases">
        <authorList>
            <person name="Seth-Smith MB H."/>
        </authorList>
    </citation>
    <scope>NUCLEOTIDE SEQUENCE [LARGE SCALE GENOMIC DNA]</scope>
    <source>
        <strain evidence="27">E</strain>
    </source>
</reference>
<comment type="function">
    <text evidence="17">Member of the two-component regulatory system BvgS/BvgA. Phosphorylates BvgA via a four-step phosphorelay in response to environmental signals.</text>
</comment>
<dbReference type="GO" id="GO:0000155">
    <property type="term" value="F:phosphorelay sensor kinase activity"/>
    <property type="evidence" value="ECO:0007669"/>
    <property type="project" value="InterPro"/>
</dbReference>
<dbReference type="Gene3D" id="3.30.450.20">
    <property type="entry name" value="PAS domain"/>
    <property type="match status" value="1"/>
</dbReference>
<feature type="domain" description="Histidine kinase" evidence="23">
    <location>
        <begin position="524"/>
        <end position="745"/>
    </location>
</feature>
<dbReference type="GeneID" id="71059097"/>
<dbReference type="Pfam" id="PF02518">
    <property type="entry name" value="HATPase_c"/>
    <property type="match status" value="1"/>
</dbReference>
<dbReference type="Gene3D" id="1.10.287.130">
    <property type="match status" value="1"/>
</dbReference>
<dbReference type="CDD" id="cd17546">
    <property type="entry name" value="REC_hyHK_CKI1_RcsC-like"/>
    <property type="match status" value="1"/>
</dbReference>
<dbReference type="PRINTS" id="PR00344">
    <property type="entry name" value="BCTRLSENSOR"/>
</dbReference>
<dbReference type="Pfam" id="PF00512">
    <property type="entry name" value="HisKA"/>
    <property type="match status" value="1"/>
</dbReference>
<evidence type="ECO:0000256" key="7">
    <source>
        <dbReference type="ARBA" id="ARBA00022679"/>
    </source>
</evidence>